<gene>
    <name evidence="2" type="ORF">AM588_10004723</name>
</gene>
<feature type="region of interest" description="Disordered" evidence="1">
    <location>
        <begin position="1"/>
        <end position="26"/>
    </location>
</feature>
<comment type="caution">
    <text evidence="2">The sequence shown here is derived from an EMBL/GenBank/DDBJ whole genome shotgun (WGS) entry which is preliminary data.</text>
</comment>
<feature type="compositionally biased region" description="Basic and acidic residues" evidence="1">
    <location>
        <begin position="217"/>
        <end position="231"/>
    </location>
</feature>
<protein>
    <submittedName>
        <fullName evidence="2">Uncharacterized protein</fullName>
    </submittedName>
</protein>
<proteinExistence type="predicted"/>
<evidence type="ECO:0000256" key="1">
    <source>
        <dbReference type="SAM" id="MobiDB-lite"/>
    </source>
</evidence>
<sequence>MGAAERHELEKAKDRKRRQGYRERRRIERESLQQEVEKLTKELRNASGRKNLLASAWEMLAKRQLAARMAAEAEQRRLFKAVSSRAVLLEEFQDLMNQRVAKWCDFSSSEYVDTRTASYQHKRIRLEPMDDAIFSAYIQELGGVFTQTDEALRLRGLDATEPNWDEPSETWIKDPDTGYFLYGGKLTLPFDFRKLCMSRWYTAPLWHRQESRQLYKGLDDPDNTHELEKAKDRKRRREYREQRRTERHNLQQEIIRLTEELEKIQGAAKTLSTLSTSSWKMIAQRQLAARKGAENQQTQLHKAIDMYATVIKEFHCLFHERLQHLNVVSIYQELSIKNEPASAFSQHKKIRFDSTDTDIFATYIKELDAVYAQTDKTLQTWCLESTEPNWDAPKEIWDKDPDTGYFQFRGKGRSTLRISADRDGKLHTCSIYKIAERFMMQSTIPRTHWHSSFAVRLA</sequence>
<dbReference type="Proteomes" id="UP000054636">
    <property type="component" value="Unassembled WGS sequence"/>
</dbReference>
<accession>A0A0W8D2T2</accession>
<dbReference type="AlphaFoldDB" id="A0A0W8D2T2"/>
<reference evidence="2 3" key="1">
    <citation type="submission" date="2015-11" db="EMBL/GenBank/DDBJ databases">
        <title>Genomes and virulence difference between two physiological races of Phytophthora nicotianae.</title>
        <authorList>
            <person name="Liu H."/>
            <person name="Ma X."/>
            <person name="Yu H."/>
            <person name="Fang D."/>
            <person name="Li Y."/>
            <person name="Wang X."/>
            <person name="Wang W."/>
            <person name="Dong Y."/>
            <person name="Xiao B."/>
        </authorList>
    </citation>
    <scope>NUCLEOTIDE SEQUENCE [LARGE SCALE GENOMIC DNA]</scope>
    <source>
        <strain evidence="3">race 1</strain>
    </source>
</reference>
<name>A0A0W8D2T2_PHYNI</name>
<feature type="compositionally biased region" description="Basic and acidic residues" evidence="1">
    <location>
        <begin position="1"/>
        <end position="13"/>
    </location>
</feature>
<feature type="region of interest" description="Disordered" evidence="1">
    <location>
        <begin position="217"/>
        <end position="245"/>
    </location>
</feature>
<evidence type="ECO:0000313" key="2">
    <source>
        <dbReference type="EMBL" id="KUF90687.1"/>
    </source>
</evidence>
<evidence type="ECO:0000313" key="3">
    <source>
        <dbReference type="Proteomes" id="UP000054636"/>
    </source>
</evidence>
<dbReference type="EMBL" id="LNFP01000662">
    <property type="protein sequence ID" value="KUF90687.1"/>
    <property type="molecule type" value="Genomic_DNA"/>
</dbReference>
<organism evidence="2 3">
    <name type="scientific">Phytophthora nicotianae</name>
    <name type="common">Potato buckeye rot agent</name>
    <name type="synonym">Phytophthora parasitica</name>
    <dbReference type="NCBI Taxonomy" id="4792"/>
    <lineage>
        <taxon>Eukaryota</taxon>
        <taxon>Sar</taxon>
        <taxon>Stramenopiles</taxon>
        <taxon>Oomycota</taxon>
        <taxon>Peronosporomycetes</taxon>
        <taxon>Peronosporales</taxon>
        <taxon>Peronosporaceae</taxon>
        <taxon>Phytophthora</taxon>
    </lineage>
</organism>